<dbReference type="AlphaFoldDB" id="A0A482XLB5"/>
<keyword evidence="2" id="KW-1185">Reference proteome</keyword>
<proteinExistence type="predicted"/>
<dbReference type="OrthoDB" id="10652440at2759"/>
<dbReference type="SMR" id="A0A482XLB5"/>
<accession>A0A482XLB5</accession>
<evidence type="ECO:0000313" key="1">
    <source>
        <dbReference type="EMBL" id="RZF46612.1"/>
    </source>
</evidence>
<dbReference type="Proteomes" id="UP000291343">
    <property type="component" value="Unassembled WGS sequence"/>
</dbReference>
<protein>
    <submittedName>
        <fullName evidence="1">Uncharacterized protein</fullName>
    </submittedName>
</protein>
<comment type="caution">
    <text evidence="1">The sequence shown here is derived from an EMBL/GenBank/DDBJ whole genome shotgun (WGS) entry which is preliminary data.</text>
</comment>
<dbReference type="InParanoid" id="A0A482XLB5"/>
<evidence type="ECO:0000313" key="2">
    <source>
        <dbReference type="Proteomes" id="UP000291343"/>
    </source>
</evidence>
<name>A0A482XLB5_LAOST</name>
<organism evidence="1 2">
    <name type="scientific">Laodelphax striatellus</name>
    <name type="common">Small brown planthopper</name>
    <name type="synonym">Delphax striatella</name>
    <dbReference type="NCBI Taxonomy" id="195883"/>
    <lineage>
        <taxon>Eukaryota</taxon>
        <taxon>Metazoa</taxon>
        <taxon>Ecdysozoa</taxon>
        <taxon>Arthropoda</taxon>
        <taxon>Hexapoda</taxon>
        <taxon>Insecta</taxon>
        <taxon>Pterygota</taxon>
        <taxon>Neoptera</taxon>
        <taxon>Paraneoptera</taxon>
        <taxon>Hemiptera</taxon>
        <taxon>Auchenorrhyncha</taxon>
        <taxon>Fulgoroidea</taxon>
        <taxon>Delphacidae</taxon>
        <taxon>Criomorphinae</taxon>
        <taxon>Laodelphax</taxon>
    </lineage>
</organism>
<dbReference type="EMBL" id="QKKF02005868">
    <property type="protein sequence ID" value="RZF46612.1"/>
    <property type="molecule type" value="Genomic_DNA"/>
</dbReference>
<reference evidence="1 2" key="1">
    <citation type="journal article" date="2017" name="Gigascience">
        <title>Genome sequence of the small brown planthopper, Laodelphax striatellus.</title>
        <authorList>
            <person name="Zhu J."/>
            <person name="Jiang F."/>
            <person name="Wang X."/>
            <person name="Yang P."/>
            <person name="Bao Y."/>
            <person name="Zhao W."/>
            <person name="Wang W."/>
            <person name="Lu H."/>
            <person name="Wang Q."/>
            <person name="Cui N."/>
            <person name="Li J."/>
            <person name="Chen X."/>
            <person name="Luo L."/>
            <person name="Yu J."/>
            <person name="Kang L."/>
            <person name="Cui F."/>
        </authorList>
    </citation>
    <scope>NUCLEOTIDE SEQUENCE [LARGE SCALE GENOMIC DNA]</scope>
    <source>
        <strain evidence="1">Lst14</strain>
    </source>
</reference>
<sequence length="121" mass="14128">MSEEFIKIEEYIFFMKIDGSRTNVTDKEEETTKKRPPTAIELLGHFQGLQDMIKGCLKTSPSQNSKKPSQRLACQCPSSDSFQANLNDVLDEIKRYEKNLVTQEIGEKRAKRVYRYNFDRK</sequence>
<gene>
    <name evidence="1" type="ORF">LSTR_LSTR002944</name>
</gene>